<dbReference type="InterPro" id="IPR025669">
    <property type="entry name" value="AAA_dom"/>
</dbReference>
<keyword evidence="5" id="KW-1185">Reference proteome</keyword>
<sequence>MKIRFDEAWSGALKIANDVAREFDTDVILMRDLLGRSSIVVNLLDSDPRILELRNRLQAACGPFTGQQPVLLVDTLFAPGQVLNSPDRHPVPRFMANSGRVSVVERGTVGADWLRPAEEPAGKRIALYGFKGGVGRSTATFILARHMARQGQSVLVVDLDLESPGVSSLLRSDLEYAEHGIVDYLVESAVENHADLDLVTKSDSIGDLHGNGEVWLASAGGRPRSGYSYLDKLNRAYFDLPATPDREAATFGRRLANAIAACEDQVAKLSRKPDVVLLDSRAGIHDVAAVAITQLSNLALLFATDNPQTWQGYQALFDQWRTKLDTPTTDRLRNRIKMVAAMIPSNNAEAYLHSFADNAQECFAMTLYDNEEGEVGLDSFNFAPNDKSAPHYPLTIPHSLDLVGLDPSRNTSWAGSDLIEAAYREFVEAVSVTLEEGA</sequence>
<feature type="domain" description="AAA" evidence="3">
    <location>
        <begin position="123"/>
        <end position="186"/>
    </location>
</feature>
<proteinExistence type="predicted"/>
<evidence type="ECO:0000256" key="2">
    <source>
        <dbReference type="ARBA" id="ARBA00022840"/>
    </source>
</evidence>
<name>A0ABW1P4D8_9PSEU</name>
<protein>
    <submittedName>
        <fullName evidence="4">KGGVGR-motif variant AAA ATPase</fullName>
    </submittedName>
</protein>
<dbReference type="Proteomes" id="UP001596220">
    <property type="component" value="Unassembled WGS sequence"/>
</dbReference>
<dbReference type="PANTHER" id="PTHR43384">
    <property type="entry name" value="SEPTUM SITE-DETERMINING PROTEIN MIND HOMOLOG, CHLOROPLASTIC-RELATED"/>
    <property type="match status" value="1"/>
</dbReference>
<evidence type="ECO:0000259" key="3">
    <source>
        <dbReference type="Pfam" id="PF13614"/>
    </source>
</evidence>
<accession>A0ABW1P4D8</accession>
<reference evidence="5" key="1">
    <citation type="journal article" date="2019" name="Int. J. Syst. Evol. Microbiol.">
        <title>The Global Catalogue of Microorganisms (GCM) 10K type strain sequencing project: providing services to taxonomists for standard genome sequencing and annotation.</title>
        <authorList>
            <consortium name="The Broad Institute Genomics Platform"/>
            <consortium name="The Broad Institute Genome Sequencing Center for Infectious Disease"/>
            <person name="Wu L."/>
            <person name="Ma J."/>
        </authorList>
    </citation>
    <scope>NUCLEOTIDE SEQUENCE [LARGE SCALE GENOMIC DNA]</scope>
    <source>
        <strain evidence="5">CGMCC 4.7246</strain>
    </source>
</reference>
<dbReference type="Pfam" id="PF13614">
    <property type="entry name" value="AAA_31"/>
    <property type="match status" value="1"/>
</dbReference>
<comment type="caution">
    <text evidence="4">The sequence shown here is derived from an EMBL/GenBank/DDBJ whole genome shotgun (WGS) entry which is preliminary data.</text>
</comment>
<dbReference type="Gene3D" id="3.40.50.300">
    <property type="entry name" value="P-loop containing nucleotide triphosphate hydrolases"/>
    <property type="match status" value="1"/>
</dbReference>
<keyword evidence="1" id="KW-0547">Nucleotide-binding</keyword>
<dbReference type="InterPro" id="IPR027417">
    <property type="entry name" value="P-loop_NTPase"/>
</dbReference>
<evidence type="ECO:0000313" key="4">
    <source>
        <dbReference type="EMBL" id="MFC6089958.1"/>
    </source>
</evidence>
<dbReference type="NCBIfam" id="NF047398">
    <property type="entry name" value="AAA_KGGVGR"/>
    <property type="match status" value="1"/>
</dbReference>
<evidence type="ECO:0000313" key="5">
    <source>
        <dbReference type="Proteomes" id="UP001596220"/>
    </source>
</evidence>
<dbReference type="EMBL" id="JBHSQO010000009">
    <property type="protein sequence ID" value="MFC6089958.1"/>
    <property type="molecule type" value="Genomic_DNA"/>
</dbReference>
<evidence type="ECO:0000256" key="1">
    <source>
        <dbReference type="ARBA" id="ARBA00022741"/>
    </source>
</evidence>
<organism evidence="4 5">
    <name type="scientific">Saccharothrix lopnurensis</name>
    <dbReference type="NCBI Taxonomy" id="1670621"/>
    <lineage>
        <taxon>Bacteria</taxon>
        <taxon>Bacillati</taxon>
        <taxon>Actinomycetota</taxon>
        <taxon>Actinomycetes</taxon>
        <taxon>Pseudonocardiales</taxon>
        <taxon>Pseudonocardiaceae</taxon>
        <taxon>Saccharothrix</taxon>
    </lineage>
</organism>
<dbReference type="PANTHER" id="PTHR43384:SF6">
    <property type="entry name" value="SEPTUM SITE-DETERMINING PROTEIN MIND HOMOLOG, CHLOROPLASTIC"/>
    <property type="match status" value="1"/>
</dbReference>
<gene>
    <name evidence="4" type="ORF">ACFP3R_11810</name>
</gene>
<dbReference type="RefSeq" id="WP_380635455.1">
    <property type="nucleotide sequence ID" value="NZ_JBHSQO010000009.1"/>
</dbReference>
<dbReference type="InterPro" id="IPR050625">
    <property type="entry name" value="ParA/MinD_ATPase"/>
</dbReference>
<dbReference type="SUPFAM" id="SSF52540">
    <property type="entry name" value="P-loop containing nucleoside triphosphate hydrolases"/>
    <property type="match status" value="1"/>
</dbReference>
<keyword evidence="2" id="KW-0067">ATP-binding</keyword>